<keyword evidence="9" id="KW-1185">Reference proteome</keyword>
<dbReference type="PROSITE" id="PS00194">
    <property type="entry name" value="THIOREDOXIN_1"/>
    <property type="match status" value="1"/>
</dbReference>
<dbReference type="InterPro" id="IPR005746">
    <property type="entry name" value="Thioredoxin"/>
</dbReference>
<sequence length="117" mass="13527">MSSIYPIEVSIDSFQELVIKKSHKQLVILDISAQWCTPCRILEPILSSVAAEYNNDEFSLTKLEAEDENMKIAGQFSVRGFPTVIAFIRGKEVMRFHSVQTHDFIREFIDKNLQEFK</sequence>
<comment type="similarity">
    <text evidence="1 6">Belongs to the thioredoxin family.</text>
</comment>
<dbReference type="RefSeq" id="WP_202775665.1">
    <property type="nucleotide sequence ID" value="NZ_CAHJWF010000520.1"/>
</dbReference>
<evidence type="ECO:0000313" key="9">
    <source>
        <dbReference type="Proteomes" id="UP000626656"/>
    </source>
</evidence>
<dbReference type="Gene3D" id="3.40.30.10">
    <property type="entry name" value="Glutaredoxin"/>
    <property type="match status" value="1"/>
</dbReference>
<gene>
    <name evidence="8" type="ORF">AZO1586I_2350</name>
</gene>
<dbReference type="PROSITE" id="PS51352">
    <property type="entry name" value="THIOREDOXIN_2"/>
    <property type="match status" value="1"/>
</dbReference>
<dbReference type="PANTHER" id="PTHR45663:SF11">
    <property type="entry name" value="GEO12009P1"/>
    <property type="match status" value="1"/>
</dbReference>
<evidence type="ECO:0000256" key="6">
    <source>
        <dbReference type="PIRNR" id="PIRNR000077"/>
    </source>
</evidence>
<protein>
    <recommendedName>
        <fullName evidence="6">Thioredoxin</fullName>
    </recommendedName>
</protein>
<reference evidence="8 9" key="1">
    <citation type="submission" date="2020-05" db="EMBL/GenBank/DDBJ databases">
        <authorList>
            <person name="Petersen J."/>
            <person name="Sayavedra L."/>
        </authorList>
    </citation>
    <scope>NUCLEOTIDE SEQUENCE [LARGE SCALE GENOMIC DNA]</scope>
    <source>
        <strain evidence="8">B azoricus SOX ET2 1586I</strain>
    </source>
</reference>
<proteinExistence type="inferred from homology"/>
<evidence type="ECO:0000313" key="8">
    <source>
        <dbReference type="EMBL" id="CAB5508075.1"/>
    </source>
</evidence>
<dbReference type="PIRSF" id="PIRSF000077">
    <property type="entry name" value="Thioredoxin"/>
    <property type="match status" value="1"/>
</dbReference>
<dbReference type="Pfam" id="PF00085">
    <property type="entry name" value="Thioredoxin"/>
    <property type="match status" value="1"/>
</dbReference>
<dbReference type="SUPFAM" id="SSF52833">
    <property type="entry name" value="Thioredoxin-like"/>
    <property type="match status" value="1"/>
</dbReference>
<keyword evidence="4" id="KW-1015">Disulfide bond</keyword>
<comment type="caution">
    <text evidence="8">The sequence shown here is derived from an EMBL/GenBank/DDBJ whole genome shotgun (WGS) entry which is preliminary data.</text>
</comment>
<dbReference type="InterPro" id="IPR036249">
    <property type="entry name" value="Thioredoxin-like_sf"/>
</dbReference>
<evidence type="ECO:0000256" key="1">
    <source>
        <dbReference type="ARBA" id="ARBA00008987"/>
    </source>
</evidence>
<dbReference type="InterPro" id="IPR013766">
    <property type="entry name" value="Thioredoxin_domain"/>
</dbReference>
<evidence type="ECO:0000256" key="3">
    <source>
        <dbReference type="ARBA" id="ARBA00022982"/>
    </source>
</evidence>
<dbReference type="CDD" id="cd02947">
    <property type="entry name" value="TRX_family"/>
    <property type="match status" value="1"/>
</dbReference>
<evidence type="ECO:0000256" key="5">
    <source>
        <dbReference type="ARBA" id="ARBA00023284"/>
    </source>
</evidence>
<evidence type="ECO:0000256" key="4">
    <source>
        <dbReference type="ARBA" id="ARBA00023157"/>
    </source>
</evidence>
<evidence type="ECO:0000256" key="2">
    <source>
        <dbReference type="ARBA" id="ARBA00022448"/>
    </source>
</evidence>
<evidence type="ECO:0000259" key="7">
    <source>
        <dbReference type="PROSITE" id="PS51352"/>
    </source>
</evidence>
<organism evidence="8 9">
    <name type="scientific">Bathymodiolus thermophilus thioautotrophic gill symbiont</name>
    <dbReference type="NCBI Taxonomy" id="2360"/>
    <lineage>
        <taxon>Bacteria</taxon>
        <taxon>Pseudomonadati</taxon>
        <taxon>Pseudomonadota</taxon>
        <taxon>Gammaproteobacteria</taxon>
        <taxon>sulfur-oxidizing symbionts</taxon>
    </lineage>
</organism>
<dbReference type="InterPro" id="IPR017937">
    <property type="entry name" value="Thioredoxin_CS"/>
</dbReference>
<name>A0ABN7GE95_9GAMM</name>
<keyword evidence="2" id="KW-0813">Transport</keyword>
<keyword evidence="3" id="KW-0249">Electron transport</keyword>
<dbReference type="EMBL" id="CAHJWF010000520">
    <property type="protein sequence ID" value="CAB5508075.1"/>
    <property type="molecule type" value="Genomic_DNA"/>
</dbReference>
<feature type="domain" description="Thioredoxin" evidence="7">
    <location>
        <begin position="1"/>
        <end position="114"/>
    </location>
</feature>
<keyword evidence="5" id="KW-0676">Redox-active center</keyword>
<dbReference type="Proteomes" id="UP000626656">
    <property type="component" value="Unassembled WGS sequence"/>
</dbReference>
<accession>A0ABN7GE95</accession>
<dbReference type="PANTHER" id="PTHR45663">
    <property type="entry name" value="GEO12009P1"/>
    <property type="match status" value="1"/>
</dbReference>